<geneLocation type="mitochondrion" evidence="3"/>
<reference evidence="3" key="1">
    <citation type="journal article" date="2021" name="Mitochondrial DNA Part B Resour">
        <title>Complete mitochondrial genome of the harmful algal bloom species Thalassiosira nordenskioeldii (Mediophyceae, Bacillariophyta) from the east China sea.</title>
        <authorList>
            <person name="Liu K."/>
            <person name="Liu S."/>
            <person name="Chen Y."/>
            <person name="Liu F."/>
            <person name="Chen N."/>
        </authorList>
    </citation>
    <scope>NUCLEOTIDE SEQUENCE</scope>
    <source>
        <strain evidence="3">CNS00052</strain>
    </source>
</reference>
<dbReference type="AlphaFoldDB" id="A0A891GQ73"/>
<dbReference type="SUPFAM" id="SSF53137">
    <property type="entry name" value="Translational machinery components"/>
    <property type="match status" value="1"/>
</dbReference>
<gene>
    <name evidence="3" type="primary">rps11</name>
</gene>
<evidence type="ECO:0000313" key="3">
    <source>
        <dbReference type="EMBL" id="QRK25908.1"/>
    </source>
</evidence>
<evidence type="ECO:0000256" key="2">
    <source>
        <dbReference type="ARBA" id="ARBA00023274"/>
    </source>
</evidence>
<sequence>MFSFYLRWLFLFLIANLYNLKTKTNYFISYIYFSFFNKQKLISYIISIKLLTTNTFVNVNNIKGNPKFFYSAGMLNLQKLQKTRQPKAAITLLRTLLLRSKPFKQKPVAIHFSNLFFNHQSYVFKKLSQKIFAKLAISNTSRPHNGCRLKKKKRIKIRTRAKKL</sequence>
<dbReference type="EMBL" id="MW387419">
    <property type="protein sequence ID" value="QRK25908.1"/>
    <property type="molecule type" value="Genomic_DNA"/>
</dbReference>
<keyword evidence="1 3" id="KW-0689">Ribosomal protein</keyword>
<accession>A0A891GQ73</accession>
<protein>
    <submittedName>
        <fullName evidence="3">Ribosomal protein S11</fullName>
    </submittedName>
</protein>
<dbReference type="GO" id="GO:0003735">
    <property type="term" value="F:structural constituent of ribosome"/>
    <property type="evidence" value="ECO:0007669"/>
    <property type="project" value="InterPro"/>
</dbReference>
<dbReference type="GO" id="GO:1990904">
    <property type="term" value="C:ribonucleoprotein complex"/>
    <property type="evidence" value="ECO:0007669"/>
    <property type="project" value="UniProtKB-KW"/>
</dbReference>
<dbReference type="GeneID" id="67267235"/>
<dbReference type="RefSeq" id="YP_010164005.1">
    <property type="nucleotide sequence ID" value="NC_057471.1"/>
</dbReference>
<dbReference type="Gene3D" id="3.30.420.80">
    <property type="entry name" value="Ribosomal protein S11"/>
    <property type="match status" value="1"/>
</dbReference>
<evidence type="ECO:0000256" key="1">
    <source>
        <dbReference type="ARBA" id="ARBA00022980"/>
    </source>
</evidence>
<name>A0A891GQ73_THANO</name>
<dbReference type="GO" id="GO:0006412">
    <property type="term" value="P:translation"/>
    <property type="evidence" value="ECO:0007669"/>
    <property type="project" value="InterPro"/>
</dbReference>
<organism evidence="3">
    <name type="scientific">Thalassiosira nordenskioeldii</name>
    <name type="common">Marine diatom</name>
    <dbReference type="NCBI Taxonomy" id="83372"/>
    <lineage>
        <taxon>Eukaryota</taxon>
        <taxon>Sar</taxon>
        <taxon>Stramenopiles</taxon>
        <taxon>Ochrophyta</taxon>
        <taxon>Bacillariophyta</taxon>
        <taxon>Coscinodiscophyceae</taxon>
        <taxon>Thalassiosirophycidae</taxon>
        <taxon>Thalassiosirales</taxon>
        <taxon>Thalassiosiraceae</taxon>
        <taxon>Thalassiosira</taxon>
    </lineage>
</organism>
<dbReference type="InterPro" id="IPR036967">
    <property type="entry name" value="Ribosomal_uS11_sf"/>
</dbReference>
<proteinExistence type="predicted"/>
<keyword evidence="3" id="KW-0496">Mitochondrion</keyword>
<keyword evidence="2" id="KW-0687">Ribonucleoprotein</keyword>
<dbReference type="GO" id="GO:0005840">
    <property type="term" value="C:ribosome"/>
    <property type="evidence" value="ECO:0007669"/>
    <property type="project" value="UniProtKB-KW"/>
</dbReference>